<dbReference type="SUPFAM" id="SSF52058">
    <property type="entry name" value="L domain-like"/>
    <property type="match status" value="1"/>
</dbReference>
<feature type="compositionally biased region" description="Low complexity" evidence="2">
    <location>
        <begin position="564"/>
        <end position="574"/>
    </location>
</feature>
<evidence type="ECO:0000313" key="4">
    <source>
        <dbReference type="EMBL" id="CAL5137678.1"/>
    </source>
</evidence>
<feature type="compositionally biased region" description="Low complexity" evidence="2">
    <location>
        <begin position="582"/>
        <end position="594"/>
    </location>
</feature>
<feature type="compositionally biased region" description="Basic and acidic residues" evidence="2">
    <location>
        <begin position="549"/>
        <end position="563"/>
    </location>
</feature>
<feature type="region of interest" description="Disordered" evidence="2">
    <location>
        <begin position="410"/>
        <end position="442"/>
    </location>
</feature>
<organism evidence="4 5">
    <name type="scientific">Calicophoron daubneyi</name>
    <name type="common">Rumen fluke</name>
    <name type="synonym">Paramphistomum daubneyi</name>
    <dbReference type="NCBI Taxonomy" id="300641"/>
    <lineage>
        <taxon>Eukaryota</taxon>
        <taxon>Metazoa</taxon>
        <taxon>Spiralia</taxon>
        <taxon>Lophotrochozoa</taxon>
        <taxon>Platyhelminthes</taxon>
        <taxon>Trematoda</taxon>
        <taxon>Digenea</taxon>
        <taxon>Plagiorchiida</taxon>
        <taxon>Pronocephalata</taxon>
        <taxon>Paramphistomoidea</taxon>
        <taxon>Paramphistomidae</taxon>
        <taxon>Calicophoron</taxon>
    </lineage>
</organism>
<feature type="domain" description="U2A'/phosphoprotein 32 family A C-terminal" evidence="3">
    <location>
        <begin position="200"/>
        <end position="218"/>
    </location>
</feature>
<keyword evidence="1" id="KW-0677">Repeat</keyword>
<dbReference type="PROSITE" id="PS51450">
    <property type="entry name" value="LRR"/>
    <property type="match status" value="1"/>
</dbReference>
<dbReference type="SMART" id="SM00446">
    <property type="entry name" value="LRRcap"/>
    <property type="match status" value="1"/>
</dbReference>
<feature type="region of interest" description="Disordered" evidence="2">
    <location>
        <begin position="288"/>
        <end position="352"/>
    </location>
</feature>
<dbReference type="PANTHER" id="PTHR22708:SF0">
    <property type="entry name" value="LEUCINE-RICH REPEAT-CONTAINING PROTEIN 56"/>
    <property type="match status" value="1"/>
</dbReference>
<dbReference type="InterPro" id="IPR001611">
    <property type="entry name" value="Leu-rich_rpt"/>
</dbReference>
<feature type="region of interest" description="Disordered" evidence="2">
    <location>
        <begin position="523"/>
        <end position="613"/>
    </location>
</feature>
<feature type="compositionally biased region" description="Basic and acidic residues" evidence="2">
    <location>
        <begin position="523"/>
        <end position="535"/>
    </location>
</feature>
<dbReference type="PANTHER" id="PTHR22708">
    <property type="entry name" value="LEUCINE-RICH REPEAT-CONTAINING PROTEIN 56"/>
    <property type="match status" value="1"/>
</dbReference>
<evidence type="ECO:0000313" key="5">
    <source>
        <dbReference type="Proteomes" id="UP001497525"/>
    </source>
</evidence>
<dbReference type="InterPro" id="IPR040091">
    <property type="entry name" value="LRRC56"/>
</dbReference>
<protein>
    <recommendedName>
        <fullName evidence="3">U2A'/phosphoprotein 32 family A C-terminal domain-containing protein</fullName>
    </recommendedName>
</protein>
<dbReference type="EMBL" id="CAXLJL010000423">
    <property type="protein sequence ID" value="CAL5137678.1"/>
    <property type="molecule type" value="Genomic_DNA"/>
</dbReference>
<gene>
    <name evidence="4" type="ORF">CDAUBV1_LOCUS11952</name>
</gene>
<accession>A0AAV2TK30</accession>
<proteinExistence type="predicted"/>
<feature type="compositionally biased region" description="Low complexity" evidence="2">
    <location>
        <begin position="315"/>
        <end position="335"/>
    </location>
</feature>
<dbReference type="InterPro" id="IPR032675">
    <property type="entry name" value="LRR_dom_sf"/>
</dbReference>
<comment type="caution">
    <text evidence="4">The sequence shown here is derived from an EMBL/GenBank/DDBJ whole genome shotgun (WGS) entry which is preliminary data.</text>
</comment>
<reference evidence="4" key="1">
    <citation type="submission" date="2024-06" db="EMBL/GenBank/DDBJ databases">
        <authorList>
            <person name="Liu X."/>
            <person name="Lenzi L."/>
            <person name="Haldenby T S."/>
            <person name="Uol C."/>
        </authorList>
    </citation>
    <scope>NUCLEOTIDE SEQUENCE</scope>
</reference>
<dbReference type="AlphaFoldDB" id="A0AAV2TK30"/>
<evidence type="ECO:0000259" key="3">
    <source>
        <dbReference type="SMART" id="SM00446"/>
    </source>
</evidence>
<evidence type="ECO:0000256" key="1">
    <source>
        <dbReference type="ARBA" id="ARBA00022737"/>
    </source>
</evidence>
<feature type="region of interest" description="Disordered" evidence="2">
    <location>
        <begin position="741"/>
        <end position="762"/>
    </location>
</feature>
<dbReference type="Gene3D" id="3.80.10.10">
    <property type="entry name" value="Ribonuclease Inhibitor"/>
    <property type="match status" value="1"/>
</dbReference>
<feature type="compositionally biased region" description="Polar residues" evidence="2">
    <location>
        <begin position="296"/>
        <end position="309"/>
    </location>
</feature>
<dbReference type="InterPro" id="IPR003603">
    <property type="entry name" value="U2A'_phosphoprotein32A_C"/>
</dbReference>
<evidence type="ECO:0000256" key="2">
    <source>
        <dbReference type="SAM" id="MobiDB-lite"/>
    </source>
</evidence>
<sequence>MSVSAESLGGEQSVVRPTSALVQVTELSTDAVNPRPRRSGVSDDLIDEFLSEQRLKELSGCEDLSTVRCLELKLDVSKASCGNFGSLLPNLRQLRFSNSNIPALRDLGTSLNSLEVLWMPRCCLLCLDGLSSMTNILELYLAFNEIKDLSPCSMLEVLEILDLEGNIIKEKRNLSYLKICSRLTNLTLQGNPIVSELGGLKNYRQKVRKSLPQLRVLDDQAIDILAPTKDMEYDITKFDGEWEYINSILKEIGLVSEKRIPEKEEPFSVGNSIEPGLNEHVLEKVLKPGRSRYGLRSSSNQKNRPSTAGQKPEARASLSSAASHRSLASAASQNLDSDDQSDSDGTTSCLTTGTVVCGGISSALRSRKSTAKSGTRETPSLLDLSEITAKIHQTPRERPKISPKSIIRKIHGVKKRNGQSEGQTPNSRKAGDAAESQIQKDTKPVDALLQEEEALREECDCVLKELATWRKSFSQNQMFTTRNSGPQILKIQQPEEDNDAVLMSMDSDSTADDRNADLAEKEMRSSLEVGKRETNAKTLIDGSSNRRTKNTEDGDRRFKHPEEIIISTTSSRLSIDGDPLASSSRLSTASSGQSEALFNTRGGRENPTKRSGSFQVKNKVSAALHLPSGKSSLPNLNAPICKQSNRRSFPPIFSSSQNPLNPLIAPPSVKSNLSQHVGPAPPTDVHKPHAHVLSSIASSASVQFGEGDCKVGLKNYPTAASSEKPSTNAGSVRLDIATRLASRFSKKTPNPLPSKPNVRHGH</sequence>
<dbReference type="Proteomes" id="UP001497525">
    <property type="component" value="Unassembled WGS sequence"/>
</dbReference>
<name>A0AAV2TK30_CALDB</name>